<evidence type="ECO:0000313" key="5">
    <source>
        <dbReference type="Proteomes" id="UP000886885"/>
    </source>
</evidence>
<dbReference type="Pfam" id="PF02458">
    <property type="entry name" value="Transferase"/>
    <property type="match status" value="2"/>
</dbReference>
<keyword evidence="5" id="KW-1185">Reference proteome</keyword>
<dbReference type="AlphaFoldDB" id="A0A8X7Z9V7"/>
<gene>
    <name evidence="4" type="ORF">POTOM_028890</name>
</gene>
<keyword evidence="3" id="KW-0012">Acyltransferase</keyword>
<evidence type="ECO:0000256" key="2">
    <source>
        <dbReference type="ARBA" id="ARBA00022679"/>
    </source>
</evidence>
<dbReference type="EMBL" id="JAAWWB010000014">
    <property type="protein sequence ID" value="KAG6767678.1"/>
    <property type="molecule type" value="Genomic_DNA"/>
</dbReference>
<keyword evidence="2" id="KW-0808">Transferase</keyword>
<protein>
    <submittedName>
        <fullName evidence="4">Uncharacterized protein</fullName>
    </submittedName>
</protein>
<dbReference type="Proteomes" id="UP000886885">
    <property type="component" value="Chromosome 7D"/>
</dbReference>
<sequence>MSSENSDDLKKAFSETLTLFYPFAGRIKDELFVDCNDDGATYIEARVTCNMSVILQQPDIHQLEQLLPCKPDENLDELSTRVMLAAQVNYFDCGGIAVSVSISHRVAGVQFPVELTIILLTEYKTVTKRFVFYGPKVAALRGKLSSGPYLDRPTRIEAVSALMWGAFVGEENESKKVYKVAAHNVDLRKRLDPPLPQHCIGNIIHTAMAKWPAKAVDYNGHQSINLINNDYICQVYSGSSTDQGLLAQIIQEMVRE</sequence>
<comment type="caution">
    <text evidence="4">The sequence shown here is derived from an EMBL/GenBank/DDBJ whole genome shotgun (WGS) entry which is preliminary data.</text>
</comment>
<evidence type="ECO:0000313" key="4">
    <source>
        <dbReference type="EMBL" id="KAG6767678.1"/>
    </source>
</evidence>
<dbReference type="PANTHER" id="PTHR31623:SF28">
    <property type="entry name" value="BAHD ACYLTRANSFERASE"/>
    <property type="match status" value="1"/>
</dbReference>
<dbReference type="OrthoDB" id="1932220at2759"/>
<name>A0A8X7Z9V7_POPTO</name>
<evidence type="ECO:0000256" key="3">
    <source>
        <dbReference type="ARBA" id="ARBA00023315"/>
    </source>
</evidence>
<dbReference type="GO" id="GO:0016746">
    <property type="term" value="F:acyltransferase activity"/>
    <property type="evidence" value="ECO:0007669"/>
    <property type="project" value="UniProtKB-KW"/>
</dbReference>
<evidence type="ECO:0000256" key="1">
    <source>
        <dbReference type="ARBA" id="ARBA00009861"/>
    </source>
</evidence>
<dbReference type="PANTHER" id="PTHR31623">
    <property type="entry name" value="F21J9.9"/>
    <property type="match status" value="1"/>
</dbReference>
<organism evidence="4 5">
    <name type="scientific">Populus tomentosa</name>
    <name type="common">Chinese white poplar</name>
    <dbReference type="NCBI Taxonomy" id="118781"/>
    <lineage>
        <taxon>Eukaryota</taxon>
        <taxon>Viridiplantae</taxon>
        <taxon>Streptophyta</taxon>
        <taxon>Embryophyta</taxon>
        <taxon>Tracheophyta</taxon>
        <taxon>Spermatophyta</taxon>
        <taxon>Magnoliopsida</taxon>
        <taxon>eudicotyledons</taxon>
        <taxon>Gunneridae</taxon>
        <taxon>Pentapetalae</taxon>
        <taxon>rosids</taxon>
        <taxon>fabids</taxon>
        <taxon>Malpighiales</taxon>
        <taxon>Salicaceae</taxon>
        <taxon>Saliceae</taxon>
        <taxon>Populus</taxon>
    </lineage>
</organism>
<proteinExistence type="inferred from homology"/>
<comment type="similarity">
    <text evidence="1">Belongs to the plant acyltransferase family.</text>
</comment>
<accession>A0A8X7Z9V7</accession>
<reference evidence="4" key="1">
    <citation type="journal article" date="2020" name="bioRxiv">
        <title>Hybrid origin of Populus tomentosa Carr. identified through genome sequencing and phylogenomic analysis.</title>
        <authorList>
            <person name="An X."/>
            <person name="Gao K."/>
            <person name="Chen Z."/>
            <person name="Li J."/>
            <person name="Yang X."/>
            <person name="Yang X."/>
            <person name="Zhou J."/>
            <person name="Guo T."/>
            <person name="Zhao T."/>
            <person name="Huang S."/>
            <person name="Miao D."/>
            <person name="Khan W.U."/>
            <person name="Rao P."/>
            <person name="Ye M."/>
            <person name="Lei B."/>
            <person name="Liao W."/>
            <person name="Wang J."/>
            <person name="Ji L."/>
            <person name="Li Y."/>
            <person name="Guo B."/>
            <person name="Mustafa N.S."/>
            <person name="Li S."/>
            <person name="Yun Q."/>
            <person name="Keller S.R."/>
            <person name="Mao J."/>
            <person name="Zhang R."/>
            <person name="Strauss S.H."/>
        </authorList>
    </citation>
    <scope>NUCLEOTIDE SEQUENCE</scope>
    <source>
        <strain evidence="4">GM15</strain>
        <tissue evidence="4">Leaf</tissue>
    </source>
</reference>